<proteinExistence type="predicted"/>
<accession>A0A0R3MZ48</accession>
<gene>
    <name evidence="1" type="ORF">CQ14_05870</name>
</gene>
<protein>
    <submittedName>
        <fullName evidence="1">Uncharacterized protein</fullName>
    </submittedName>
</protein>
<organism evidence="1 2">
    <name type="scientific">Bradyrhizobium lablabi</name>
    <dbReference type="NCBI Taxonomy" id="722472"/>
    <lineage>
        <taxon>Bacteria</taxon>
        <taxon>Pseudomonadati</taxon>
        <taxon>Pseudomonadota</taxon>
        <taxon>Alphaproteobacteria</taxon>
        <taxon>Hyphomicrobiales</taxon>
        <taxon>Nitrobacteraceae</taxon>
        <taxon>Bradyrhizobium</taxon>
    </lineage>
</organism>
<sequence length="59" mass="6291">MELLEAKAFLTVDANLVQVHDSEPLIAHRSDFDGVAVGRRKLTGSVDNSGTWGFSAASC</sequence>
<name>A0A0R3MZ48_9BRAD</name>
<dbReference type="Proteomes" id="UP000051660">
    <property type="component" value="Unassembled WGS sequence"/>
</dbReference>
<evidence type="ECO:0000313" key="2">
    <source>
        <dbReference type="Proteomes" id="UP000051660"/>
    </source>
</evidence>
<dbReference type="AlphaFoldDB" id="A0A0R3MZ48"/>
<comment type="caution">
    <text evidence="1">The sequence shown here is derived from an EMBL/GenBank/DDBJ whole genome shotgun (WGS) entry which is preliminary data.</text>
</comment>
<reference evidence="1 2" key="1">
    <citation type="submission" date="2014-03" db="EMBL/GenBank/DDBJ databases">
        <title>Bradyrhizobium valentinum sp. nov., isolated from effective nodules of Lupinus mariae-josephae, a lupine endemic of basic-lime soils in Eastern Spain.</title>
        <authorList>
            <person name="Duran D."/>
            <person name="Rey L."/>
            <person name="Navarro A."/>
            <person name="Busquets A."/>
            <person name="Imperial J."/>
            <person name="Ruiz-Argueso T."/>
        </authorList>
    </citation>
    <scope>NUCLEOTIDE SEQUENCE [LARGE SCALE GENOMIC DNA]</scope>
    <source>
        <strain evidence="1 2">CCBAU 23086</strain>
    </source>
</reference>
<dbReference type="EMBL" id="LLYB01000060">
    <property type="protein sequence ID" value="KRR24860.1"/>
    <property type="molecule type" value="Genomic_DNA"/>
</dbReference>
<evidence type="ECO:0000313" key="1">
    <source>
        <dbReference type="EMBL" id="KRR24860.1"/>
    </source>
</evidence>